<dbReference type="GO" id="GO:0005829">
    <property type="term" value="C:cytosol"/>
    <property type="evidence" value="ECO:0007669"/>
    <property type="project" value="TreeGrafter"/>
</dbReference>
<reference evidence="2 3" key="1">
    <citation type="submission" date="2020-11" db="EMBL/GenBank/DDBJ databases">
        <title>Corynebacterium sp. ZJ-599.</title>
        <authorList>
            <person name="Zhou J."/>
        </authorList>
    </citation>
    <scope>NUCLEOTIDE SEQUENCE [LARGE SCALE GENOMIC DNA]</scope>
    <source>
        <strain evidence="2 3">ZJ-599</strain>
    </source>
</reference>
<dbReference type="PANTHER" id="PTHR30543">
    <property type="entry name" value="CHROMATE REDUCTASE"/>
    <property type="match status" value="1"/>
</dbReference>
<accession>A0A7T0KH91</accession>
<dbReference type="Pfam" id="PF03358">
    <property type="entry name" value="FMN_red"/>
    <property type="match status" value="1"/>
</dbReference>
<protein>
    <submittedName>
        <fullName evidence="2">NAD(P)H-dependent oxidoreductase</fullName>
    </submittedName>
</protein>
<dbReference type="EMBL" id="CP064954">
    <property type="protein sequence ID" value="QPK79849.1"/>
    <property type="molecule type" value="Genomic_DNA"/>
</dbReference>
<dbReference type="Gene3D" id="3.40.50.360">
    <property type="match status" value="1"/>
</dbReference>
<organism evidence="2 3">
    <name type="scientific">Corynebacterium lizhenjunii</name>
    <dbReference type="NCBI Taxonomy" id="2709394"/>
    <lineage>
        <taxon>Bacteria</taxon>
        <taxon>Bacillati</taxon>
        <taxon>Actinomycetota</taxon>
        <taxon>Actinomycetes</taxon>
        <taxon>Mycobacteriales</taxon>
        <taxon>Corynebacteriaceae</taxon>
        <taxon>Corynebacterium</taxon>
    </lineage>
</organism>
<dbReference type="SUPFAM" id="SSF52218">
    <property type="entry name" value="Flavoproteins"/>
    <property type="match status" value="1"/>
</dbReference>
<dbReference type="InterPro" id="IPR005025">
    <property type="entry name" value="FMN_Rdtase-like_dom"/>
</dbReference>
<dbReference type="AlphaFoldDB" id="A0A7T0KH91"/>
<dbReference type="Proteomes" id="UP000594681">
    <property type="component" value="Chromosome"/>
</dbReference>
<name>A0A7T0KH91_9CORY</name>
<evidence type="ECO:0000313" key="2">
    <source>
        <dbReference type="EMBL" id="QPK79849.1"/>
    </source>
</evidence>
<gene>
    <name evidence="2" type="ORF">G7Y31_03910</name>
</gene>
<dbReference type="InterPro" id="IPR029039">
    <property type="entry name" value="Flavoprotein-like_sf"/>
</dbReference>
<dbReference type="RefSeq" id="WP_165007769.1">
    <property type="nucleotide sequence ID" value="NZ_CP064954.1"/>
</dbReference>
<proteinExistence type="predicted"/>
<dbReference type="GO" id="GO:0010181">
    <property type="term" value="F:FMN binding"/>
    <property type="evidence" value="ECO:0007669"/>
    <property type="project" value="TreeGrafter"/>
</dbReference>
<evidence type="ECO:0000259" key="1">
    <source>
        <dbReference type="Pfam" id="PF03358"/>
    </source>
</evidence>
<keyword evidence="3" id="KW-1185">Reference proteome</keyword>
<feature type="domain" description="NADPH-dependent FMN reductase-like" evidence="1">
    <location>
        <begin position="3"/>
        <end position="142"/>
    </location>
</feature>
<dbReference type="InterPro" id="IPR050712">
    <property type="entry name" value="NAD(P)H-dep_reductase"/>
</dbReference>
<sequence>MAKIAVVLGSIRKGRAGKAVADWVVDQAQGRDHDYALVDLLDHPLPLMDAEVVPAAAEKAYADSAVQRWSDTIDAFDGYIFVTPEYNSNVPGPFKNAFDCLGQEWAGKPIAFVGYSFGNSRRVLESWRMSVTGSLKMQAVDAATDVDLAANFADAAFTPTSAVLTQLQATLEELEAKLG</sequence>
<dbReference type="PANTHER" id="PTHR30543:SF21">
    <property type="entry name" value="NAD(P)H-DEPENDENT FMN REDUCTASE LOT6"/>
    <property type="match status" value="1"/>
</dbReference>
<dbReference type="KEGG" id="cliz:G7Y31_03910"/>
<evidence type="ECO:0000313" key="3">
    <source>
        <dbReference type="Proteomes" id="UP000594681"/>
    </source>
</evidence>
<dbReference type="GO" id="GO:0016491">
    <property type="term" value="F:oxidoreductase activity"/>
    <property type="evidence" value="ECO:0007669"/>
    <property type="project" value="InterPro"/>
</dbReference>